<gene>
    <name evidence="1" type="ORF">BALFYP80_01837</name>
</gene>
<evidence type="ECO:0000313" key="1">
    <source>
        <dbReference type="EMBL" id="VYT14829.1"/>
    </source>
</evidence>
<dbReference type="EMBL" id="CACRSR010000013">
    <property type="protein sequence ID" value="VYT14829.1"/>
    <property type="molecule type" value="Genomic_DNA"/>
</dbReference>
<reference evidence="1" key="1">
    <citation type="submission" date="2019-11" db="EMBL/GenBank/DDBJ databases">
        <authorList>
            <person name="Feng L."/>
        </authorList>
    </citation>
    <scope>NUCLEOTIDE SEQUENCE</scope>
    <source>
        <strain evidence="1">BAdolescentisLFYP80</strain>
    </source>
</reference>
<proteinExistence type="predicted"/>
<dbReference type="RefSeq" id="WP_156567834.1">
    <property type="nucleotide sequence ID" value="NZ_CACRSR010000013.1"/>
</dbReference>
<accession>A0A6N2UBT3</accession>
<dbReference type="AlphaFoldDB" id="A0A6N2UBT3"/>
<sequence>MATASFPIPVLGNGQGEERDVTSEWRVGNFTFASGTEDVTIHFRVFHDDPDLKRLLDNGDARIMARWKCSSTISSGYLDLIRDTPHADGATYVSSLDQRTVLGPVVVSVFAVAVRPVPDFR</sequence>
<protein>
    <submittedName>
        <fullName evidence="1">Uncharacterized protein</fullName>
    </submittedName>
</protein>
<name>A0A6N2UBT3_BIFAD</name>
<organism evidence="1">
    <name type="scientific">Bifidobacterium adolescentis</name>
    <dbReference type="NCBI Taxonomy" id="1680"/>
    <lineage>
        <taxon>Bacteria</taxon>
        <taxon>Bacillati</taxon>
        <taxon>Actinomycetota</taxon>
        <taxon>Actinomycetes</taxon>
        <taxon>Bifidobacteriales</taxon>
        <taxon>Bifidobacteriaceae</taxon>
        <taxon>Bifidobacterium</taxon>
    </lineage>
</organism>